<evidence type="ECO:0000256" key="4">
    <source>
        <dbReference type="PROSITE-ProRule" id="PRU00357"/>
    </source>
</evidence>
<organism evidence="6">
    <name type="scientific">Sesamum radiatum</name>
    <name type="common">Black benniseed</name>
    <dbReference type="NCBI Taxonomy" id="300843"/>
    <lineage>
        <taxon>Eukaryota</taxon>
        <taxon>Viridiplantae</taxon>
        <taxon>Streptophyta</taxon>
        <taxon>Embryophyta</taxon>
        <taxon>Tracheophyta</taxon>
        <taxon>Spermatophyta</taxon>
        <taxon>Magnoliopsida</taxon>
        <taxon>eudicotyledons</taxon>
        <taxon>Gunneridae</taxon>
        <taxon>Pentapetalae</taxon>
        <taxon>asterids</taxon>
        <taxon>lamiids</taxon>
        <taxon>Lamiales</taxon>
        <taxon>Pedaliaceae</taxon>
        <taxon>Sesamum</taxon>
    </lineage>
</organism>
<name>A0AAW2URT0_SESRA</name>
<evidence type="ECO:0000313" key="6">
    <source>
        <dbReference type="EMBL" id="KAL0419979.1"/>
    </source>
</evidence>
<keyword evidence="3 4" id="KW-0539">Nucleus</keyword>
<evidence type="ECO:0000256" key="2">
    <source>
        <dbReference type="ARBA" id="ARBA00022737"/>
    </source>
</evidence>
<comment type="subcellular location">
    <subcellularLocation>
        <location evidence="1 4">Nucleus</location>
    </subcellularLocation>
</comment>
<feature type="domain" description="CCT" evidence="5">
    <location>
        <begin position="152"/>
        <end position="194"/>
    </location>
</feature>
<dbReference type="PANTHER" id="PTHR31717:SF58">
    <property type="entry name" value="ZINC FINGER PROTEIN CONSTANS-LIKE 13"/>
    <property type="match status" value="1"/>
</dbReference>
<evidence type="ECO:0000256" key="3">
    <source>
        <dbReference type="ARBA" id="ARBA00023242"/>
    </source>
</evidence>
<reference evidence="6" key="1">
    <citation type="submission" date="2020-06" db="EMBL/GenBank/DDBJ databases">
        <authorList>
            <person name="Li T."/>
            <person name="Hu X."/>
            <person name="Zhang T."/>
            <person name="Song X."/>
            <person name="Zhang H."/>
            <person name="Dai N."/>
            <person name="Sheng W."/>
            <person name="Hou X."/>
            <person name="Wei L."/>
        </authorList>
    </citation>
    <scope>NUCLEOTIDE SEQUENCE</scope>
    <source>
        <strain evidence="6">G02</strain>
        <tissue evidence="6">Leaf</tissue>
    </source>
</reference>
<dbReference type="InterPro" id="IPR010402">
    <property type="entry name" value="CCT_domain"/>
</dbReference>
<dbReference type="PROSITE" id="PS51017">
    <property type="entry name" value="CCT"/>
    <property type="match status" value="1"/>
</dbReference>
<comment type="caution">
    <text evidence="6">The sequence shown here is derived from an EMBL/GenBank/DDBJ whole genome shotgun (WGS) entry which is preliminary data.</text>
</comment>
<keyword evidence="2" id="KW-0677">Repeat</keyword>
<dbReference type="Pfam" id="PF06203">
    <property type="entry name" value="CCT"/>
    <property type="match status" value="1"/>
</dbReference>
<sequence length="394" mass="44523">MAKAEPNFGGSMEELDPVEFQSLVPGKCQLRDSSPGPESNAEPILVPSYEVRCAFRPNSCHGEDLLLKVANMTSALNWFDFTGAVEDKGFPSTFVGSFNEMSHLVPDKDSDVGDSTGIAHGLQEVQSSIPVDSKSFQGLPISGARELNTQERDSALSRYKEKRKTRRYDKHIRYESRKGESRTRIKVDLQRWIAKSLVLEVWKLQSEWGCLHHLVPLTINTSCTLTRRATSHGLNARTAGKWATVLVSVKCLVFFWPATGRHTVLWHVADLRFDFQGSALMMHAPMYLSMRWVREIRISGSCGIKNQGSAKSSKTMLWQVTLPWRWKTILSEARTVSYSKPVFILPLWDAAHNSTIFLLFGGDIRQRKGLKATIRLTYPDALLFCSVERHKCFK</sequence>
<proteinExistence type="predicted"/>
<gene>
    <name evidence="6" type="ORF">Sradi_1411400</name>
</gene>
<evidence type="ECO:0000259" key="5">
    <source>
        <dbReference type="PROSITE" id="PS51017"/>
    </source>
</evidence>
<dbReference type="PANTHER" id="PTHR31717">
    <property type="entry name" value="ZINC FINGER PROTEIN CONSTANS-LIKE 10"/>
    <property type="match status" value="1"/>
</dbReference>
<dbReference type="GO" id="GO:0005634">
    <property type="term" value="C:nucleus"/>
    <property type="evidence" value="ECO:0007669"/>
    <property type="project" value="UniProtKB-SubCell"/>
</dbReference>
<accession>A0AAW2URT0</accession>
<protein>
    <submittedName>
        <fullName evidence="6">Zinc finger protein CONSTANS-LIKE 13</fullName>
    </submittedName>
</protein>
<dbReference type="AlphaFoldDB" id="A0AAW2URT0"/>
<evidence type="ECO:0000256" key="1">
    <source>
        <dbReference type="ARBA" id="ARBA00004123"/>
    </source>
</evidence>
<dbReference type="EMBL" id="JACGWJ010000005">
    <property type="protein sequence ID" value="KAL0419979.1"/>
    <property type="molecule type" value="Genomic_DNA"/>
</dbReference>
<reference evidence="6" key="2">
    <citation type="journal article" date="2024" name="Plant">
        <title>Genomic evolution and insights into agronomic trait innovations of Sesamum species.</title>
        <authorList>
            <person name="Miao H."/>
            <person name="Wang L."/>
            <person name="Qu L."/>
            <person name="Liu H."/>
            <person name="Sun Y."/>
            <person name="Le M."/>
            <person name="Wang Q."/>
            <person name="Wei S."/>
            <person name="Zheng Y."/>
            <person name="Lin W."/>
            <person name="Duan Y."/>
            <person name="Cao H."/>
            <person name="Xiong S."/>
            <person name="Wang X."/>
            <person name="Wei L."/>
            <person name="Li C."/>
            <person name="Ma Q."/>
            <person name="Ju M."/>
            <person name="Zhao R."/>
            <person name="Li G."/>
            <person name="Mu C."/>
            <person name="Tian Q."/>
            <person name="Mei H."/>
            <person name="Zhang T."/>
            <person name="Gao T."/>
            <person name="Zhang H."/>
        </authorList>
    </citation>
    <scope>NUCLEOTIDE SEQUENCE</scope>
    <source>
        <strain evidence="6">G02</strain>
    </source>
</reference>